<protein>
    <submittedName>
        <fullName evidence="1">Uncharacterized protein</fullName>
    </submittedName>
</protein>
<evidence type="ECO:0000313" key="1">
    <source>
        <dbReference type="EMBL" id="KAH7028887.1"/>
    </source>
</evidence>
<proteinExistence type="predicted"/>
<organism evidence="1 2">
    <name type="scientific">Microdochium trichocladiopsis</name>
    <dbReference type="NCBI Taxonomy" id="1682393"/>
    <lineage>
        <taxon>Eukaryota</taxon>
        <taxon>Fungi</taxon>
        <taxon>Dikarya</taxon>
        <taxon>Ascomycota</taxon>
        <taxon>Pezizomycotina</taxon>
        <taxon>Sordariomycetes</taxon>
        <taxon>Xylariomycetidae</taxon>
        <taxon>Xylariales</taxon>
        <taxon>Microdochiaceae</taxon>
        <taxon>Microdochium</taxon>
    </lineage>
</organism>
<evidence type="ECO:0000313" key="2">
    <source>
        <dbReference type="Proteomes" id="UP000756346"/>
    </source>
</evidence>
<comment type="caution">
    <text evidence="1">The sequence shown here is derived from an EMBL/GenBank/DDBJ whole genome shotgun (WGS) entry which is preliminary data.</text>
</comment>
<gene>
    <name evidence="1" type="ORF">B0I36DRAFT_126863</name>
</gene>
<name>A0A9P9BP50_9PEZI</name>
<dbReference type="AlphaFoldDB" id="A0A9P9BP50"/>
<keyword evidence="2" id="KW-1185">Reference proteome</keyword>
<dbReference type="RefSeq" id="XP_046011175.1">
    <property type="nucleotide sequence ID" value="XM_046148138.1"/>
</dbReference>
<accession>A0A9P9BP50</accession>
<dbReference type="EMBL" id="JAGTJQ010000006">
    <property type="protein sequence ID" value="KAH7028887.1"/>
    <property type="molecule type" value="Genomic_DNA"/>
</dbReference>
<dbReference type="Proteomes" id="UP000756346">
    <property type="component" value="Unassembled WGS sequence"/>
</dbReference>
<reference evidence="1" key="1">
    <citation type="journal article" date="2021" name="Nat. Commun.">
        <title>Genetic determinants of endophytism in the Arabidopsis root mycobiome.</title>
        <authorList>
            <person name="Mesny F."/>
            <person name="Miyauchi S."/>
            <person name="Thiergart T."/>
            <person name="Pickel B."/>
            <person name="Atanasova L."/>
            <person name="Karlsson M."/>
            <person name="Huettel B."/>
            <person name="Barry K.W."/>
            <person name="Haridas S."/>
            <person name="Chen C."/>
            <person name="Bauer D."/>
            <person name="Andreopoulos W."/>
            <person name="Pangilinan J."/>
            <person name="LaButti K."/>
            <person name="Riley R."/>
            <person name="Lipzen A."/>
            <person name="Clum A."/>
            <person name="Drula E."/>
            <person name="Henrissat B."/>
            <person name="Kohler A."/>
            <person name="Grigoriev I.V."/>
            <person name="Martin F.M."/>
            <person name="Hacquard S."/>
        </authorList>
    </citation>
    <scope>NUCLEOTIDE SEQUENCE</scope>
    <source>
        <strain evidence="1">MPI-CAGE-CH-0230</strain>
    </source>
</reference>
<dbReference type="GeneID" id="70177684"/>
<sequence length="180" mass="20101">MRRVRLHQSAASKDTAIRPQANSAFWPIRCQLLVGCITDSDVQSRAWVDGARPWARDLQLQEPSLRHAAHDLDDTTPWLGAGSIQAHTLCAARCLKPRPPSLSACHGTRNPQVRSMIAKQSRNQPSVLCLRRRRQLSLLLKSRQSPAVSARGPFKSRAAARPCLPHRRRAPRPLFDLCGL</sequence>